<keyword evidence="3" id="KW-1185">Reference proteome</keyword>
<dbReference type="AlphaFoldDB" id="A0A8H5BAH6"/>
<accession>A0A8H5BAH6</accession>
<keyword evidence="1" id="KW-0175">Coiled coil</keyword>
<evidence type="ECO:0000256" key="1">
    <source>
        <dbReference type="SAM" id="Coils"/>
    </source>
</evidence>
<dbReference type="EMBL" id="JAACJJ010000029">
    <property type="protein sequence ID" value="KAF5319729.1"/>
    <property type="molecule type" value="Genomic_DNA"/>
</dbReference>
<comment type="caution">
    <text evidence="2">The sequence shown here is derived from an EMBL/GenBank/DDBJ whole genome shotgun (WGS) entry which is preliminary data.</text>
</comment>
<name>A0A8H5BAH6_9AGAR</name>
<feature type="coiled-coil region" evidence="1">
    <location>
        <begin position="43"/>
        <end position="77"/>
    </location>
</feature>
<gene>
    <name evidence="2" type="ORF">D9619_008825</name>
</gene>
<dbReference type="OrthoDB" id="3365698at2759"/>
<evidence type="ECO:0008006" key="4">
    <source>
        <dbReference type="Google" id="ProtNLM"/>
    </source>
</evidence>
<protein>
    <recommendedName>
        <fullName evidence="4">F-box domain-containing protein</fullName>
    </recommendedName>
</protein>
<reference evidence="2 3" key="1">
    <citation type="journal article" date="2020" name="ISME J.">
        <title>Uncovering the hidden diversity of litter-decomposition mechanisms in mushroom-forming fungi.</title>
        <authorList>
            <person name="Floudas D."/>
            <person name="Bentzer J."/>
            <person name="Ahren D."/>
            <person name="Johansson T."/>
            <person name="Persson P."/>
            <person name="Tunlid A."/>
        </authorList>
    </citation>
    <scope>NUCLEOTIDE SEQUENCE [LARGE SCALE GENOMIC DNA]</scope>
    <source>
        <strain evidence="2 3">CBS 101986</strain>
    </source>
</reference>
<dbReference type="Proteomes" id="UP000567179">
    <property type="component" value="Unassembled WGS sequence"/>
</dbReference>
<evidence type="ECO:0000313" key="3">
    <source>
        <dbReference type="Proteomes" id="UP000567179"/>
    </source>
</evidence>
<evidence type="ECO:0000313" key="2">
    <source>
        <dbReference type="EMBL" id="KAF5319729.1"/>
    </source>
</evidence>
<sequence length="599" mass="66737">MASESENGTQDDLDFPNSSPFYERLRTNYIPSQSEIPQIKTFAASAASKITVYDNQIEELEVQLMRLRTRRSGLQVSYDAHMALVSPFRHLPPEIVQVIFVWCLPTNRNAVMHASEAPILLGRVCSDWRRLVFATSAMWASLHIVPPVINFMVPGSSTARFEEKRDLIASWLGRAGTCPLDISLVWLVGGSEEEAGLCEILLRVLLPFAKRWRSLDFQVPLQMFRPFDVLGTDGAPALQSFSMIDNSSFAERDNACPWPATLDFVKGATRLRSFTLTVFTGGLRLPILPLSELTTLSLESNLLFFFDNAREMLDVLGKCRKLQRCTLRLPLRPTVIQPYEPLDKPITLPELTFLCIDCDQYLQNTFHISNTIGNLITPRLRELELLGRPIPGGITPEGRGPTVAPAIQKMLQKSACPLQRFSVESITLEGGELVDCLTLMPSLSYLSAQNWSMLRNPPVIQAAEQPGRDDTSEEKLLKALTHPPRENESILDSLVSGTPNDPAVPSICPRLEQFSVSLGNVPQELFCDFAVSRVRNVPSGGVPLKMAKCSLTTFEEKSTKAQLDELLHEGLNTSILYRISGFEEINPSPWTGLDEIVPV</sequence>
<organism evidence="2 3">
    <name type="scientific">Psilocybe cf. subviscida</name>
    <dbReference type="NCBI Taxonomy" id="2480587"/>
    <lineage>
        <taxon>Eukaryota</taxon>
        <taxon>Fungi</taxon>
        <taxon>Dikarya</taxon>
        <taxon>Basidiomycota</taxon>
        <taxon>Agaricomycotina</taxon>
        <taxon>Agaricomycetes</taxon>
        <taxon>Agaricomycetidae</taxon>
        <taxon>Agaricales</taxon>
        <taxon>Agaricineae</taxon>
        <taxon>Strophariaceae</taxon>
        <taxon>Psilocybe</taxon>
    </lineage>
</organism>
<proteinExistence type="predicted"/>